<feature type="region of interest" description="Disordered" evidence="2">
    <location>
        <begin position="1"/>
        <end position="73"/>
    </location>
</feature>
<evidence type="ECO:0000313" key="3">
    <source>
        <dbReference type="EMBL" id="KAK7091619.1"/>
    </source>
</evidence>
<name>A0AAN9ARD0_9CAEN</name>
<dbReference type="AlphaFoldDB" id="A0AAN9ARD0"/>
<comment type="similarity">
    <text evidence="1">Belongs to the cornifelin family.</text>
</comment>
<evidence type="ECO:0000313" key="4">
    <source>
        <dbReference type="Proteomes" id="UP001374579"/>
    </source>
</evidence>
<organism evidence="3 4">
    <name type="scientific">Littorina saxatilis</name>
    <dbReference type="NCBI Taxonomy" id="31220"/>
    <lineage>
        <taxon>Eukaryota</taxon>
        <taxon>Metazoa</taxon>
        <taxon>Spiralia</taxon>
        <taxon>Lophotrochozoa</taxon>
        <taxon>Mollusca</taxon>
        <taxon>Gastropoda</taxon>
        <taxon>Caenogastropoda</taxon>
        <taxon>Littorinimorpha</taxon>
        <taxon>Littorinoidea</taxon>
        <taxon>Littorinidae</taxon>
        <taxon>Littorina</taxon>
    </lineage>
</organism>
<sequence length="204" mass="22289">MDVSQESHELKSGQQQGCNEEPTVTSQPPSTLQPTNLPANPPCYDQLPPVMQQPTSQPPGTLQPTNFPASPQGYYQPPPLMQQPMYQSHSNTTVVVTQQQAPRVVSPRVWTSGLCGCFDDFGMCLCVVCCCSCASVWARTDTGENSCTPTCVPNWLTALRAKVRTQLGIQGSICNDCLVDTFCHCCALCQLKREVKFAKQNGLM</sequence>
<feature type="compositionally biased region" description="Polar residues" evidence="2">
    <location>
        <begin position="12"/>
        <end position="38"/>
    </location>
</feature>
<evidence type="ECO:0000256" key="1">
    <source>
        <dbReference type="ARBA" id="ARBA00009024"/>
    </source>
</evidence>
<dbReference type="Proteomes" id="UP001374579">
    <property type="component" value="Unassembled WGS sequence"/>
</dbReference>
<accession>A0AAN9ARD0</accession>
<dbReference type="Pfam" id="PF04749">
    <property type="entry name" value="PLAC8"/>
    <property type="match status" value="1"/>
</dbReference>
<keyword evidence="4" id="KW-1185">Reference proteome</keyword>
<comment type="caution">
    <text evidence="3">The sequence shown here is derived from an EMBL/GenBank/DDBJ whole genome shotgun (WGS) entry which is preliminary data.</text>
</comment>
<feature type="compositionally biased region" description="Basic and acidic residues" evidence="2">
    <location>
        <begin position="1"/>
        <end position="11"/>
    </location>
</feature>
<proteinExistence type="inferred from homology"/>
<dbReference type="NCBIfam" id="TIGR01571">
    <property type="entry name" value="A_thal_Cys_rich"/>
    <property type="match status" value="1"/>
</dbReference>
<evidence type="ECO:0000256" key="2">
    <source>
        <dbReference type="SAM" id="MobiDB-lite"/>
    </source>
</evidence>
<dbReference type="PANTHER" id="PTHR15907">
    <property type="entry name" value="DUF614 FAMILY PROTEIN-RELATED"/>
    <property type="match status" value="1"/>
</dbReference>
<protein>
    <submittedName>
        <fullName evidence="3">Uncharacterized protein</fullName>
    </submittedName>
</protein>
<dbReference type="EMBL" id="JBAMIC010000022">
    <property type="protein sequence ID" value="KAK7091619.1"/>
    <property type="molecule type" value="Genomic_DNA"/>
</dbReference>
<reference evidence="3 4" key="1">
    <citation type="submission" date="2024-02" db="EMBL/GenBank/DDBJ databases">
        <title>Chromosome-scale genome assembly of the rough periwinkle Littorina saxatilis.</title>
        <authorList>
            <person name="De Jode A."/>
            <person name="Faria R."/>
            <person name="Formenti G."/>
            <person name="Sims Y."/>
            <person name="Smith T.P."/>
            <person name="Tracey A."/>
            <person name="Wood J.M.D."/>
            <person name="Zagrodzka Z.B."/>
            <person name="Johannesson K."/>
            <person name="Butlin R.K."/>
            <person name="Leder E.H."/>
        </authorList>
    </citation>
    <scope>NUCLEOTIDE SEQUENCE [LARGE SCALE GENOMIC DNA]</scope>
    <source>
        <strain evidence="3">Snail1</strain>
        <tissue evidence="3">Muscle</tissue>
    </source>
</reference>
<dbReference type="InterPro" id="IPR006461">
    <property type="entry name" value="PLAC_motif_containing"/>
</dbReference>
<gene>
    <name evidence="3" type="ORF">V1264_009278</name>
</gene>
<feature type="compositionally biased region" description="Polar residues" evidence="2">
    <location>
        <begin position="52"/>
        <end position="69"/>
    </location>
</feature>